<dbReference type="AlphaFoldDB" id="A0A4C1WB11"/>
<dbReference type="OrthoDB" id="10017160at2759"/>
<accession>A0A4C1WB11</accession>
<dbReference type="InterPro" id="IPR036397">
    <property type="entry name" value="RNaseH_sf"/>
</dbReference>
<keyword evidence="2" id="KW-1185">Reference proteome</keyword>
<dbReference type="Proteomes" id="UP000299102">
    <property type="component" value="Unassembled WGS sequence"/>
</dbReference>
<evidence type="ECO:0000313" key="2">
    <source>
        <dbReference type="Proteomes" id="UP000299102"/>
    </source>
</evidence>
<comment type="caution">
    <text evidence="1">The sequence shown here is derived from an EMBL/GenBank/DDBJ whole genome shotgun (WGS) entry which is preliminary data.</text>
</comment>
<proteinExistence type="predicted"/>
<organism evidence="1 2">
    <name type="scientific">Eumeta variegata</name>
    <name type="common">Bagworm moth</name>
    <name type="synonym">Eumeta japonica</name>
    <dbReference type="NCBI Taxonomy" id="151549"/>
    <lineage>
        <taxon>Eukaryota</taxon>
        <taxon>Metazoa</taxon>
        <taxon>Ecdysozoa</taxon>
        <taxon>Arthropoda</taxon>
        <taxon>Hexapoda</taxon>
        <taxon>Insecta</taxon>
        <taxon>Pterygota</taxon>
        <taxon>Neoptera</taxon>
        <taxon>Endopterygota</taxon>
        <taxon>Lepidoptera</taxon>
        <taxon>Glossata</taxon>
        <taxon>Ditrysia</taxon>
        <taxon>Tineoidea</taxon>
        <taxon>Psychidae</taxon>
        <taxon>Oiketicinae</taxon>
        <taxon>Eumeta</taxon>
    </lineage>
</organism>
<reference evidence="1 2" key="1">
    <citation type="journal article" date="2019" name="Commun. Biol.">
        <title>The bagworm genome reveals a unique fibroin gene that provides high tensile strength.</title>
        <authorList>
            <person name="Kono N."/>
            <person name="Nakamura H."/>
            <person name="Ohtoshi R."/>
            <person name="Tomita M."/>
            <person name="Numata K."/>
            <person name="Arakawa K."/>
        </authorList>
    </citation>
    <scope>NUCLEOTIDE SEQUENCE [LARGE SCALE GENOMIC DNA]</scope>
</reference>
<evidence type="ECO:0008006" key="3">
    <source>
        <dbReference type="Google" id="ProtNLM"/>
    </source>
</evidence>
<name>A0A4C1WB11_EUMVA</name>
<dbReference type="EMBL" id="BGZK01000499">
    <property type="protein sequence ID" value="GBP47337.1"/>
    <property type="molecule type" value="Genomic_DNA"/>
</dbReference>
<evidence type="ECO:0000313" key="1">
    <source>
        <dbReference type="EMBL" id="GBP47337.1"/>
    </source>
</evidence>
<dbReference type="Gene3D" id="3.30.420.10">
    <property type="entry name" value="Ribonuclease H-like superfamily/Ribonuclease H"/>
    <property type="match status" value="1"/>
</dbReference>
<gene>
    <name evidence="1" type="ORF">EVAR_38103_1</name>
</gene>
<protein>
    <recommendedName>
        <fullName evidence="3">Mariner Mos1 transposase</fullName>
    </recommendedName>
</protein>
<dbReference type="GO" id="GO:0003676">
    <property type="term" value="F:nucleic acid binding"/>
    <property type="evidence" value="ECO:0007669"/>
    <property type="project" value="InterPro"/>
</dbReference>
<sequence length="166" mass="19199">MKQRFAGGNSNAVYDVDTGDESCFYCYDLETRRKFAQWVFPFEEMPTKVKRRRSLCNNCFRSKKTVITDWYTNNCLRLVSENVQGNRPGSRILLHYDNASSHTARQTTNNLGTFGLEILNVLPYSAPCDFYLFAKLKRFTDAEQELSASEENVEATPKCLLAKRFF</sequence>